<dbReference type="PROSITE" id="PS50110">
    <property type="entry name" value="RESPONSE_REGULATORY"/>
    <property type="match status" value="1"/>
</dbReference>
<dbReference type="PANTHER" id="PTHR44591">
    <property type="entry name" value="STRESS RESPONSE REGULATOR PROTEIN 1"/>
    <property type="match status" value="1"/>
</dbReference>
<evidence type="ECO:0000313" key="5">
    <source>
        <dbReference type="EMBL" id="MEA5258120.1"/>
    </source>
</evidence>
<accession>A0ABU5QM29</accession>
<dbReference type="InterPro" id="IPR050595">
    <property type="entry name" value="Bact_response_regulator"/>
</dbReference>
<feature type="modified residue" description="4-aspartylphosphate" evidence="3">
    <location>
        <position position="58"/>
    </location>
</feature>
<keyword evidence="1 3" id="KW-0597">Phosphoprotein</keyword>
<name>A0ABU5QM29_9BACT</name>
<sequence length="157" mass="17897">MFTPYSIAIVDDNSLVRTLVSTELKKHKWNIPFQAENGEECITKIKQSSYLPDMIILDIEMPRMDGFTTAHIVRRNWPSIKIIAMSTLEDETSINRILEAGADCFLSKASNIKTDLVGLIQYMLTLNSYGDSNKNLKSLVHHGFNKLSFPMFKQHCI</sequence>
<gene>
    <name evidence="5" type="ORF">VB264_10040</name>
</gene>
<dbReference type="Pfam" id="PF00072">
    <property type="entry name" value="Response_reg"/>
    <property type="match status" value="1"/>
</dbReference>
<dbReference type="Proteomes" id="UP001304671">
    <property type="component" value="Unassembled WGS sequence"/>
</dbReference>
<proteinExistence type="predicted"/>
<protein>
    <submittedName>
        <fullName evidence="5">Response regulator</fullName>
    </submittedName>
</protein>
<comment type="caution">
    <text evidence="5">The sequence shown here is derived from an EMBL/GenBank/DDBJ whole genome shotgun (WGS) entry which is preliminary data.</text>
</comment>
<reference evidence="5 6" key="1">
    <citation type="submission" date="2023-12" db="EMBL/GenBank/DDBJ databases">
        <title>Novel species of the genus Arcicella isolated from rivers.</title>
        <authorList>
            <person name="Lu H."/>
        </authorList>
    </citation>
    <scope>NUCLEOTIDE SEQUENCE [LARGE SCALE GENOMIC DNA]</scope>
    <source>
        <strain evidence="5 6">LMG 21963</strain>
    </source>
</reference>
<organism evidence="5 6">
    <name type="scientific">Arcicella aquatica</name>
    <dbReference type="NCBI Taxonomy" id="217141"/>
    <lineage>
        <taxon>Bacteria</taxon>
        <taxon>Pseudomonadati</taxon>
        <taxon>Bacteroidota</taxon>
        <taxon>Cytophagia</taxon>
        <taxon>Cytophagales</taxon>
        <taxon>Flectobacillaceae</taxon>
        <taxon>Arcicella</taxon>
    </lineage>
</organism>
<evidence type="ECO:0000256" key="2">
    <source>
        <dbReference type="ARBA" id="ARBA00023012"/>
    </source>
</evidence>
<dbReference type="InterPro" id="IPR011006">
    <property type="entry name" value="CheY-like_superfamily"/>
</dbReference>
<dbReference type="RefSeq" id="WP_323248982.1">
    <property type="nucleotide sequence ID" value="NZ_JAYFUL010000012.1"/>
</dbReference>
<evidence type="ECO:0000256" key="1">
    <source>
        <dbReference type="ARBA" id="ARBA00022553"/>
    </source>
</evidence>
<evidence type="ECO:0000256" key="3">
    <source>
        <dbReference type="PROSITE-ProRule" id="PRU00169"/>
    </source>
</evidence>
<dbReference type="SUPFAM" id="SSF52172">
    <property type="entry name" value="CheY-like"/>
    <property type="match status" value="1"/>
</dbReference>
<keyword evidence="2" id="KW-0902">Two-component regulatory system</keyword>
<dbReference type="Gene3D" id="3.40.50.2300">
    <property type="match status" value="1"/>
</dbReference>
<dbReference type="InterPro" id="IPR001789">
    <property type="entry name" value="Sig_transdc_resp-reg_receiver"/>
</dbReference>
<dbReference type="PANTHER" id="PTHR44591:SF14">
    <property type="entry name" value="PROTEIN PILG"/>
    <property type="match status" value="1"/>
</dbReference>
<dbReference type="CDD" id="cd00156">
    <property type="entry name" value="REC"/>
    <property type="match status" value="1"/>
</dbReference>
<keyword evidence="6" id="KW-1185">Reference proteome</keyword>
<evidence type="ECO:0000313" key="6">
    <source>
        <dbReference type="Proteomes" id="UP001304671"/>
    </source>
</evidence>
<dbReference type="EMBL" id="JAYFUL010000012">
    <property type="protein sequence ID" value="MEA5258120.1"/>
    <property type="molecule type" value="Genomic_DNA"/>
</dbReference>
<dbReference type="SMART" id="SM00448">
    <property type="entry name" value="REC"/>
    <property type="match status" value="1"/>
</dbReference>
<evidence type="ECO:0000259" key="4">
    <source>
        <dbReference type="PROSITE" id="PS50110"/>
    </source>
</evidence>
<feature type="domain" description="Response regulatory" evidence="4">
    <location>
        <begin position="6"/>
        <end position="123"/>
    </location>
</feature>